<dbReference type="RefSeq" id="WP_368496450.1">
    <property type="nucleotide sequence ID" value="NZ_CP162511.1"/>
</dbReference>
<protein>
    <submittedName>
        <fullName evidence="2">FHA domain-containing protein</fullName>
    </submittedName>
</protein>
<name>A0AB39BDC0_9MICO</name>
<reference evidence="2" key="1">
    <citation type="submission" date="2024-05" db="EMBL/GenBank/DDBJ databases">
        <title>Herbiconiux sp. A18JL235.</title>
        <authorList>
            <person name="Zhang G."/>
        </authorList>
    </citation>
    <scope>NUCLEOTIDE SEQUENCE</scope>
    <source>
        <strain evidence="2">A18JL235</strain>
    </source>
</reference>
<evidence type="ECO:0000256" key="1">
    <source>
        <dbReference type="SAM" id="MobiDB-lite"/>
    </source>
</evidence>
<dbReference type="AlphaFoldDB" id="A0AB39BDC0"/>
<dbReference type="Gene3D" id="2.60.200.20">
    <property type="match status" value="1"/>
</dbReference>
<accession>A0AB39BDC0</accession>
<dbReference type="InterPro" id="IPR008984">
    <property type="entry name" value="SMAD_FHA_dom_sf"/>
</dbReference>
<proteinExistence type="predicted"/>
<sequence>MVRLDIDLTFSETERGSGDDADPTPFEGTITASGTEVRIVVSDPSRLPGNGRRSLAELTVVAEALAARGISVRLDGPDGPILQLGEVRKSRLQRLVTGSPHIRLGSLAAVAPLLVRRNTGRALTFPVPPSTPLPLVPTVNRFVRRRVTTTHYLPGSGRPRLIFVIGSENWDGRPPREFDLLPDRTVIGSAADADLRLDGLAPYHAEVRHEDDDEYVLYDIEPTGGGHAREDGPVGGRPPRGRILRTGARIDLGEWKLAYFREEFADHGRPYGGRLGGELSRQRKQPPRGGPSPLGGRVTDPD</sequence>
<evidence type="ECO:0000313" key="2">
    <source>
        <dbReference type="EMBL" id="XDI04037.1"/>
    </source>
</evidence>
<dbReference type="SUPFAM" id="SSF49879">
    <property type="entry name" value="SMAD/FHA domain"/>
    <property type="match status" value="1"/>
</dbReference>
<dbReference type="CDD" id="cd00060">
    <property type="entry name" value="FHA"/>
    <property type="match status" value="1"/>
</dbReference>
<gene>
    <name evidence="2" type="ORF">ABFY20_11845</name>
</gene>
<feature type="region of interest" description="Disordered" evidence="1">
    <location>
        <begin position="267"/>
        <end position="302"/>
    </location>
</feature>
<organism evidence="2">
    <name type="scientific">Herbiconiux sp. A18JL235</name>
    <dbReference type="NCBI Taxonomy" id="3152363"/>
    <lineage>
        <taxon>Bacteria</taxon>
        <taxon>Bacillati</taxon>
        <taxon>Actinomycetota</taxon>
        <taxon>Actinomycetes</taxon>
        <taxon>Micrococcales</taxon>
        <taxon>Microbacteriaceae</taxon>
        <taxon>Herbiconiux</taxon>
    </lineage>
</organism>
<dbReference type="EMBL" id="CP162511">
    <property type="protein sequence ID" value="XDI04037.1"/>
    <property type="molecule type" value="Genomic_DNA"/>
</dbReference>